<dbReference type="Ensembl" id="ENST00000412530.1">
    <property type="protein sequence ID" value="ENSP00000393025.1"/>
    <property type="gene ID" value="ENSG00000085760.15"/>
</dbReference>
<feature type="non-terminal residue" evidence="1">
    <location>
        <position position="7"/>
    </location>
</feature>
<reference evidence="1" key="4">
    <citation type="submission" date="2025-08" db="UniProtKB">
        <authorList>
            <consortium name="Ensembl"/>
        </authorList>
    </citation>
    <scope>IDENTIFICATION</scope>
</reference>
<dbReference type="HGNC" id="HGNC:7441">
    <property type="gene designation" value="MTIF2"/>
</dbReference>
<dbReference type="VEuPathDB" id="HostDB:ENSG00000085760"/>
<reference evidence="1" key="5">
    <citation type="submission" date="2025-09" db="UniProtKB">
        <authorList>
            <consortium name="Ensembl"/>
        </authorList>
    </citation>
    <scope>IDENTIFICATION</scope>
</reference>
<dbReference type="ExpressionAtlas" id="A0A1Y8EJN7">
    <property type="expression patterns" value="baseline and differential"/>
</dbReference>
<name>A0A1Y8EJN7_HUMAN</name>
<organism evidence="1 2">
    <name type="scientific">Homo sapiens</name>
    <name type="common">Human</name>
    <dbReference type="NCBI Taxonomy" id="9606"/>
    <lineage>
        <taxon>Eukaryota</taxon>
        <taxon>Metazoa</taxon>
        <taxon>Chordata</taxon>
        <taxon>Craniata</taxon>
        <taxon>Vertebrata</taxon>
        <taxon>Euteleostomi</taxon>
        <taxon>Mammalia</taxon>
        <taxon>Eutheria</taxon>
        <taxon>Euarchontoglires</taxon>
        <taxon>Primates</taxon>
        <taxon>Haplorrhini</taxon>
        <taxon>Catarrhini</taxon>
        <taxon>Hominidae</taxon>
        <taxon>Homo</taxon>
    </lineage>
</organism>
<evidence type="ECO:0000313" key="1">
    <source>
        <dbReference type="Ensembl" id="ENSP00000393025.1"/>
    </source>
</evidence>
<dbReference type="Bgee" id="ENSG00000085760">
    <property type="expression patterns" value="Expressed in esophagus squamous epithelium and 215 other cell types or tissues"/>
</dbReference>
<dbReference type="Ensembl" id="ENST00000412530.1">
    <property type="protein sequence ID" value="ENSP00000393025.1"/>
    <property type="gene ID" value="ENSG00000085760.16"/>
</dbReference>
<sequence length="7" mass="874">MNQKLLK</sequence>
<accession>A0A1Y8EJN7</accession>
<reference evidence="1 2" key="3">
    <citation type="journal article" date="2005" name="Nature">
        <title>Generation and annotation of the DNA sequences of human chromosomes 2 and 4.</title>
        <authorList>
            <person name="Hillier L.W."/>
            <person name="Graves T.A."/>
            <person name="Fulton R.S."/>
            <person name="Fulton L.A."/>
            <person name="Pepin K.H."/>
            <person name="Minx P."/>
            <person name="Wagner-McPherson C."/>
            <person name="Layman D."/>
            <person name="Wylie K."/>
            <person name="Sekhon M."/>
            <person name="Becker M.C."/>
            <person name="Fewell G.A."/>
            <person name="Delehaunty K.D."/>
            <person name="Miner T.L."/>
            <person name="Nash W.E."/>
            <person name="Kremitzki C."/>
            <person name="Oddy L."/>
            <person name="Du H."/>
            <person name="Sun H."/>
            <person name="Bradshaw-Cordum H."/>
            <person name="Ali J."/>
            <person name="Carter J."/>
            <person name="Cordes M."/>
            <person name="Harris A."/>
            <person name="Isak A."/>
            <person name="van Brunt A."/>
            <person name="Nguyen C."/>
            <person name="Du F."/>
            <person name="Courtney L."/>
            <person name="Kalicki J."/>
            <person name="Ozersky P."/>
            <person name="Abbott S."/>
            <person name="Armstrong J."/>
            <person name="Belter E.A."/>
            <person name="Caruso L."/>
            <person name="Cedroni M."/>
            <person name="Cotton M."/>
            <person name="Davidson T."/>
            <person name="Desai A."/>
            <person name="Elliott G."/>
            <person name="Erb T."/>
            <person name="Fronick C."/>
            <person name="Gaige T."/>
            <person name="Haakenson W."/>
            <person name="Haglund K."/>
            <person name="Holmes A."/>
            <person name="Harkins R."/>
            <person name="Kim K."/>
            <person name="Kruchowski S.S."/>
            <person name="Strong C.M."/>
            <person name="Grewal N."/>
            <person name="Goyea E."/>
            <person name="Hou S."/>
            <person name="Levy A."/>
            <person name="Martinka S."/>
            <person name="Mead K."/>
            <person name="McLellan M.D."/>
            <person name="Meyer R."/>
            <person name="Randall-Maher J."/>
            <person name="Tomlinson C."/>
            <person name="Dauphin-Kohlberg S."/>
            <person name="Kozlowicz-Reilly A."/>
            <person name="Shah N."/>
            <person name="Swearengen-Shahid S."/>
            <person name="Snider J."/>
            <person name="Strong J.T."/>
            <person name="Thompson J."/>
            <person name="Yoakum M."/>
            <person name="Leonard S."/>
            <person name="Pearman C."/>
            <person name="Trani L."/>
            <person name="Radionenko M."/>
            <person name="Waligorski J.E."/>
            <person name="Wang C."/>
            <person name="Rock S.M."/>
            <person name="Tin-Wollam A.M."/>
            <person name="Maupin R."/>
            <person name="Latreille P."/>
            <person name="Wendl M.C."/>
            <person name="Yang S.P."/>
            <person name="Pohl C."/>
            <person name="Wallis J.W."/>
            <person name="Spieth J."/>
            <person name="Bieri T.A."/>
            <person name="Berkowicz N."/>
            <person name="Nelson J.O."/>
            <person name="Osborne J."/>
            <person name="Ding L."/>
            <person name="Meyer R."/>
            <person name="Sabo A."/>
            <person name="Shotland Y."/>
            <person name="Sinha P."/>
            <person name="Wohldmann P.E."/>
            <person name="Cook L.L."/>
            <person name="Hickenbotham M.T."/>
            <person name="Eldred J."/>
            <person name="Williams D."/>
            <person name="Jones T.A."/>
            <person name="She X."/>
            <person name="Ciccarelli F.D."/>
            <person name="Izaurralde E."/>
            <person name="Taylor J."/>
            <person name="Schmutz J."/>
            <person name="Myers R.M."/>
            <person name="Cox D.R."/>
            <person name="Huang X."/>
            <person name="McPherson J.D."/>
            <person name="Mardis E.R."/>
            <person name="Clifton S.W."/>
            <person name="Warren W.C."/>
            <person name="Chinwalla A.T."/>
            <person name="Eddy S.R."/>
            <person name="Marra M.A."/>
            <person name="Ovcharenko I."/>
            <person name="Furey T.S."/>
            <person name="Miller W."/>
            <person name="Eichler E.E."/>
            <person name="Bork P."/>
            <person name="Suyama M."/>
            <person name="Torrents D."/>
            <person name="Waterston R.H."/>
            <person name="Wilson R.K."/>
        </authorList>
    </citation>
    <scope>NUCLEOTIDE SEQUENCE [LARGE SCALE GENOMIC DNA]</scope>
</reference>
<dbReference type="EMBL" id="AC012358">
    <property type="status" value="NOT_ANNOTATED_CDS"/>
    <property type="molecule type" value="Genomic_DNA"/>
</dbReference>
<dbReference type="Antibodypedia" id="1037">
    <property type="antibodies" value="82 antibodies from 19 providers"/>
</dbReference>
<dbReference type="ChiTaRS" id="MTIF2">
    <property type="organism name" value="human"/>
</dbReference>
<evidence type="ECO:0000313" key="2">
    <source>
        <dbReference type="Proteomes" id="UP000005640"/>
    </source>
</evidence>
<dbReference type="GeneTree" id="ENSGT00900000141103"/>
<gene>
    <name evidence="1" type="primary">MTIF2</name>
</gene>
<dbReference type="OpenTargets" id="ENSG00000085760"/>
<proteinExistence type="predicted"/>
<reference evidence="1 2" key="2">
    <citation type="journal article" date="2004" name="Nature">
        <title>Finishing the euchromatic sequence of the human genome.</title>
        <authorList>
            <consortium name="International Human Genome Sequencing Consortium"/>
        </authorList>
    </citation>
    <scope>NUCLEOTIDE SEQUENCE [LARGE SCALE GENOMIC DNA]</scope>
</reference>
<protein>
    <submittedName>
        <fullName evidence="1">Mitochondrial translational initiation factor 2</fullName>
    </submittedName>
</protein>
<dbReference type="OrthoDB" id="361630at2759"/>
<dbReference type="Proteomes" id="UP000005640">
    <property type="component" value="Chromosome 2"/>
</dbReference>
<keyword evidence="2" id="KW-1185">Reference proteome</keyword>
<reference evidence="1 2" key="1">
    <citation type="journal article" date="2001" name="Nature">
        <title>Initial sequencing and analysis of the human genome.</title>
        <authorList>
            <consortium name="International Human Genome Sequencing Consortium"/>
            <person name="Lander E.S."/>
            <person name="Linton L.M."/>
            <person name="Birren B."/>
            <person name="Nusbaum C."/>
            <person name="Zody M.C."/>
            <person name="Baldwin J."/>
            <person name="Devon K."/>
            <person name="Dewar K."/>
            <person name="Doyle M."/>
            <person name="FitzHugh W."/>
            <person name="Funke R."/>
            <person name="Gage D."/>
            <person name="Harris K."/>
            <person name="Heaford A."/>
            <person name="Howland J."/>
            <person name="Kann L."/>
            <person name="Lehoczky J."/>
            <person name="LeVine R."/>
            <person name="McEwan P."/>
            <person name="McKernan K."/>
            <person name="Meldrim J."/>
            <person name="Mesirov J.P."/>
            <person name="Miranda C."/>
            <person name="Morris W."/>
            <person name="Naylor J."/>
            <person name="Raymond C."/>
            <person name="Rosetti M."/>
            <person name="Santos R."/>
            <person name="Sheridan A."/>
            <person name="Sougnez C."/>
            <person name="Stange-Thomann N."/>
            <person name="Stojanovic N."/>
            <person name="Subramanian A."/>
            <person name="Wyman D."/>
            <person name="Rogers J."/>
            <person name="Sulston J."/>
            <person name="Ainscough R."/>
            <person name="Beck S."/>
            <person name="Bentley D."/>
            <person name="Burton J."/>
            <person name="Clee C."/>
            <person name="Carter N."/>
            <person name="Coulson A."/>
            <person name="Deadman R."/>
            <person name="Deloukas P."/>
            <person name="Dunham A."/>
            <person name="Dunham I."/>
            <person name="Durbin R."/>
            <person name="French L."/>
            <person name="Grafham D."/>
            <person name="Gregory S."/>
            <person name="Hubbard T."/>
            <person name="Humphray S."/>
            <person name="Hunt A."/>
            <person name="Jones M."/>
            <person name="Lloyd C."/>
            <person name="McMurray A."/>
            <person name="Matthews L."/>
            <person name="Mercer S."/>
            <person name="Milne S."/>
            <person name="Mullikin J.C."/>
            <person name="Mungall A."/>
            <person name="Plumb R."/>
            <person name="Ross M."/>
            <person name="Shownkeen R."/>
            <person name="Sims S."/>
            <person name="Waterston R.H."/>
            <person name="Wilson R.K."/>
            <person name="Hillier L.W."/>
            <person name="McPherson J.D."/>
            <person name="Marra M.A."/>
            <person name="Mardis E.R."/>
            <person name="Fulton L.A."/>
            <person name="Chinwalla A.T."/>
            <person name="Pepin K.H."/>
            <person name="Gish W.R."/>
            <person name="Chissoe S.L."/>
            <person name="Wendl M.C."/>
            <person name="Delehaunty K.D."/>
            <person name="Miner T.L."/>
            <person name="Delehaunty A."/>
            <person name="Kramer J.B."/>
            <person name="Cook L.L."/>
            <person name="Fulton R.S."/>
            <person name="Johnson D.L."/>
            <person name="Minx P.J."/>
            <person name="Clifton S.W."/>
            <person name="Hawkins T."/>
            <person name="Branscomb E."/>
            <person name="Predki P."/>
            <person name="Richardson P."/>
            <person name="Wenning S."/>
            <person name="Slezak T."/>
            <person name="Doggett N."/>
            <person name="Cheng J.F."/>
            <person name="Olsen A."/>
            <person name="Lucas S."/>
            <person name="Elkin C."/>
            <person name="Uberbacher E."/>
            <person name="Frazier M."/>
            <person name="Gibbs R.A."/>
            <person name="Muzny D.M."/>
            <person name="Scherer S.E."/>
            <person name="Bouck J.B."/>
            <person name="Sodergren E.J."/>
            <person name="Worley K.C."/>
            <person name="Rives C.M."/>
            <person name="Gorrell J.H."/>
            <person name="Metzker M.L."/>
            <person name="Naylor S.L."/>
            <person name="Kucherlapati R.S."/>
            <person name="Nelson D.L."/>
            <person name="Weinstock G.M."/>
            <person name="Sakaki Y."/>
            <person name="Fujiyama A."/>
            <person name="Hattori M."/>
            <person name="Yada T."/>
            <person name="Toyoda A."/>
            <person name="Itoh T."/>
            <person name="Kawagoe C."/>
            <person name="Watanabe H."/>
            <person name="Totoki Y."/>
            <person name="Taylor T."/>
            <person name="Weissenbach J."/>
            <person name="Heilig R."/>
            <person name="Saurin W."/>
            <person name="Artiguenave F."/>
            <person name="Brottier P."/>
            <person name="Bruls T."/>
            <person name="Pelletier E."/>
            <person name="Robert C."/>
            <person name="Wincker P."/>
            <person name="Smith D.R."/>
            <person name="Doucette-Stamm L."/>
            <person name="Rubenfield M."/>
            <person name="Weinstock K."/>
            <person name="Lee H.M."/>
            <person name="Dubois J."/>
            <person name="Rosenthal A."/>
            <person name="Platzer M."/>
            <person name="Nyakatura G."/>
            <person name="Taudien S."/>
            <person name="Rump A."/>
            <person name="Yang H."/>
            <person name="Yu J."/>
            <person name="Wang J."/>
            <person name="Huang G."/>
            <person name="Gu J."/>
            <person name="Hood L."/>
            <person name="Rowen L."/>
            <person name="Madan A."/>
            <person name="Qin S."/>
            <person name="Davis R.W."/>
            <person name="Federspiel N.A."/>
            <person name="Abola A.P."/>
            <person name="Proctor M.J."/>
            <person name="Myers R.M."/>
            <person name="Schmutz J."/>
            <person name="Dickson M."/>
            <person name="Grimwood J."/>
            <person name="Cox D.R."/>
            <person name="Olson M.V."/>
            <person name="Kaul R."/>
            <person name="Raymond C."/>
            <person name="Shimizu N."/>
            <person name="Kawasaki K."/>
            <person name="Minoshima S."/>
            <person name="Evans G.A."/>
            <person name="Athanasiou M."/>
            <person name="Schultz R."/>
            <person name="Roe B.A."/>
            <person name="Chen F."/>
            <person name="Pan H."/>
            <person name="Ramser J."/>
            <person name="Lehrach H."/>
            <person name="Reinhardt R."/>
            <person name="McCombie W.R."/>
            <person name="de la Bastide M."/>
            <person name="Dedhia N."/>
            <person name="Blocker H."/>
            <person name="Hornischer K."/>
            <person name="Nordsiek G."/>
            <person name="Agarwala R."/>
            <person name="Aravind L."/>
            <person name="Bailey J.A."/>
            <person name="Bateman A."/>
            <person name="Batzoglou S."/>
            <person name="Birney E."/>
            <person name="Bork P."/>
            <person name="Brown D.G."/>
            <person name="Burge C.B."/>
            <person name="Cerutti L."/>
            <person name="Chen H.C."/>
            <person name="Church D."/>
            <person name="Clamp M."/>
            <person name="Copley R.R."/>
            <person name="Doerks T."/>
            <person name="Eddy S.R."/>
            <person name="Eichler E.E."/>
            <person name="Furey T.S."/>
            <person name="Galagan J."/>
            <person name="Gilbert J.G."/>
            <person name="Harmon C."/>
            <person name="Hayashizaki Y."/>
            <person name="Haussler D."/>
            <person name="Hermjakob H."/>
            <person name="Hokamp K."/>
            <person name="Jang W."/>
            <person name="Johnson L.S."/>
            <person name="Jones T.A."/>
            <person name="Kasif S."/>
            <person name="Kaspryzk A."/>
            <person name="Kennedy S."/>
            <person name="Kent W.J."/>
            <person name="Kitts P."/>
            <person name="Koonin E.V."/>
            <person name="Korf I."/>
            <person name="Kulp D."/>
            <person name="Lancet D."/>
            <person name="Lowe T.M."/>
            <person name="McLysaght A."/>
            <person name="Mikkelsen T."/>
            <person name="Moran J.V."/>
            <person name="Mulder N."/>
            <person name="Pollara V.J."/>
            <person name="Ponting C.P."/>
            <person name="Schuler G."/>
            <person name="Schultz J."/>
            <person name="Slater G."/>
            <person name="Smit A.F."/>
            <person name="Stupka E."/>
            <person name="Szustakowski J."/>
            <person name="Thierry-Mieg D."/>
            <person name="Thierry-Mieg J."/>
            <person name="Wagner L."/>
            <person name="Wallis J."/>
            <person name="Wheeler R."/>
            <person name="Williams A."/>
            <person name="Wolf Y.I."/>
            <person name="Wolfe K.H."/>
            <person name="Yang S.P."/>
            <person name="Yeh R.F."/>
            <person name="Collins F."/>
            <person name="Guyer M.S."/>
            <person name="Peterson J."/>
            <person name="Felsenfeld A."/>
            <person name="Wetterstrand K.A."/>
            <person name="Patrinos A."/>
            <person name="Morgan M.J."/>
            <person name="de Jong P."/>
            <person name="Catanese J.J."/>
            <person name="Osoegawa K."/>
            <person name="Shizuya H."/>
            <person name="Choi S."/>
            <person name="Chen Y.J."/>
        </authorList>
    </citation>
    <scope>NUCLEOTIDE SEQUENCE [LARGE SCALE GENOMIC DNA]</scope>
</reference>